<proteinExistence type="predicted"/>
<dbReference type="RefSeq" id="WP_051923659.1">
    <property type="nucleotide sequence ID" value="NZ_JDUU01000006.1"/>
</dbReference>
<dbReference type="Pfam" id="PF11228">
    <property type="entry name" value="DUF3027"/>
    <property type="match status" value="1"/>
</dbReference>
<dbReference type="Proteomes" id="UP000029108">
    <property type="component" value="Unassembled WGS sequence"/>
</dbReference>
<evidence type="ECO:0008006" key="4">
    <source>
        <dbReference type="Google" id="ProtNLM"/>
    </source>
</evidence>
<dbReference type="OrthoDB" id="3210158at2"/>
<feature type="compositionally biased region" description="Basic and acidic residues" evidence="1">
    <location>
        <begin position="112"/>
        <end position="125"/>
    </location>
</feature>
<dbReference type="EMBL" id="JGYN01000004">
    <property type="protein sequence ID" value="KFI52746.1"/>
    <property type="molecule type" value="Genomic_DNA"/>
</dbReference>
<evidence type="ECO:0000313" key="3">
    <source>
        <dbReference type="Proteomes" id="UP000029108"/>
    </source>
</evidence>
<comment type="caution">
    <text evidence="2">The sequence shown here is derived from an EMBL/GenBank/DDBJ whole genome shotgun (WGS) entry which is preliminary data.</text>
</comment>
<keyword evidence="3" id="KW-1185">Reference proteome</keyword>
<gene>
    <name evidence="2" type="ORF">BBIA_0430</name>
</gene>
<dbReference type="STRING" id="1437608.GCA_000771645_02293"/>
<dbReference type="eggNOG" id="ENOG502ZBU7">
    <property type="taxonomic scope" value="Bacteria"/>
</dbReference>
<feature type="region of interest" description="Disordered" evidence="1">
    <location>
        <begin position="100"/>
        <end position="131"/>
    </location>
</feature>
<name>A0A087A1U6_9BIFI</name>
<protein>
    <recommendedName>
        <fullName evidence="4">DUF3027 domain-containing protein</fullName>
    </recommendedName>
</protein>
<sequence>MPETTIDPVQLARDVAIEAADGEAALVGQFVTSSDLGDHVTDFRFSCMLKGYEGWQWTVTLFHDEEAERWTVNESTLVPTEDALRPPAWVPWKDRLEPTDLSVTDSIGTDPDDPRIEEGFRKTEPAVDAPLQDGEAADVANAGETDAADAVAVAVAPDDVAPDDVAQTDTSTVDKTATPDAAKSVADAADVAAATSDGTVVADHAVADDAAAAADAAADATEQVSAPSVTSEQDVDDTVREFNLSRRHVLTPLGRAQAAKRWYEGQHGPKSLSTKTADGNVCANCGFFIQLKGELNMLFGVCANKWSPDDGRVVSIDHGCGEHSEIDPPEPSRLWVQSKPAYDDYHIDVIAQAPREERGQIELIERLNDAGINVGKGVIVLRSQL</sequence>
<dbReference type="AlphaFoldDB" id="A0A087A1U6"/>
<accession>A0A087A1U6</accession>
<reference evidence="2 3" key="1">
    <citation type="submission" date="2014-03" db="EMBL/GenBank/DDBJ databases">
        <title>Genomics of Bifidobacteria.</title>
        <authorList>
            <person name="Ventura M."/>
            <person name="Milani C."/>
            <person name="Lugli G.A."/>
        </authorList>
    </citation>
    <scope>NUCLEOTIDE SEQUENCE [LARGE SCALE GENOMIC DNA]</scope>
    <source>
        <strain evidence="2 3">DSM 23969</strain>
    </source>
</reference>
<organism evidence="2 3">
    <name type="scientific">Bifidobacterium biavatii DSM 23969</name>
    <dbReference type="NCBI Taxonomy" id="1437608"/>
    <lineage>
        <taxon>Bacteria</taxon>
        <taxon>Bacillati</taxon>
        <taxon>Actinomycetota</taxon>
        <taxon>Actinomycetes</taxon>
        <taxon>Bifidobacteriales</taxon>
        <taxon>Bifidobacteriaceae</taxon>
        <taxon>Bifidobacterium</taxon>
    </lineage>
</organism>
<feature type="region of interest" description="Disordered" evidence="1">
    <location>
        <begin position="158"/>
        <end position="178"/>
    </location>
</feature>
<evidence type="ECO:0000313" key="2">
    <source>
        <dbReference type="EMBL" id="KFI52746.1"/>
    </source>
</evidence>
<evidence type="ECO:0000256" key="1">
    <source>
        <dbReference type="SAM" id="MobiDB-lite"/>
    </source>
</evidence>
<dbReference type="InterPro" id="IPR021391">
    <property type="entry name" value="DUF3027"/>
</dbReference>